<keyword evidence="6 8" id="KW-1133">Transmembrane helix</keyword>
<keyword evidence="5 8" id="KW-0812">Transmembrane</keyword>
<evidence type="ECO:0000313" key="10">
    <source>
        <dbReference type="Proteomes" id="UP001519271"/>
    </source>
</evidence>
<dbReference type="Proteomes" id="UP001519271">
    <property type="component" value="Unassembled WGS sequence"/>
</dbReference>
<evidence type="ECO:0000256" key="6">
    <source>
        <dbReference type="ARBA" id="ARBA00022989"/>
    </source>
</evidence>
<feature type="transmembrane region" description="Helical" evidence="8">
    <location>
        <begin position="6"/>
        <end position="24"/>
    </location>
</feature>
<keyword evidence="4" id="KW-1003">Cell membrane</keyword>
<reference evidence="9 10" key="1">
    <citation type="submission" date="2021-03" db="EMBL/GenBank/DDBJ databases">
        <title>Genomic Encyclopedia of Type Strains, Phase IV (KMG-IV): sequencing the most valuable type-strain genomes for metagenomic binning, comparative biology and taxonomic classification.</title>
        <authorList>
            <person name="Goeker M."/>
        </authorList>
    </citation>
    <scope>NUCLEOTIDE SEQUENCE [LARGE SCALE GENOMIC DNA]</scope>
    <source>
        <strain evidence="9 10">DSM 6139</strain>
    </source>
</reference>
<dbReference type="InterPro" id="IPR004776">
    <property type="entry name" value="Mem_transp_PIN-like"/>
</dbReference>
<feature type="transmembrane region" description="Helical" evidence="8">
    <location>
        <begin position="226"/>
        <end position="247"/>
    </location>
</feature>
<evidence type="ECO:0000256" key="4">
    <source>
        <dbReference type="ARBA" id="ARBA00022475"/>
    </source>
</evidence>
<comment type="similarity">
    <text evidence="2">Belongs to the auxin efflux carrier (TC 2.A.69) family.</text>
</comment>
<protein>
    <submittedName>
        <fullName evidence="9">Permease</fullName>
    </submittedName>
</protein>
<evidence type="ECO:0000256" key="8">
    <source>
        <dbReference type="SAM" id="Phobius"/>
    </source>
</evidence>
<dbReference type="EMBL" id="JAGGKC010000008">
    <property type="protein sequence ID" value="MBP1918789.1"/>
    <property type="molecule type" value="Genomic_DNA"/>
</dbReference>
<evidence type="ECO:0000256" key="2">
    <source>
        <dbReference type="ARBA" id="ARBA00010145"/>
    </source>
</evidence>
<dbReference type="Gene3D" id="1.20.1530.20">
    <property type="match status" value="1"/>
</dbReference>
<comment type="subcellular location">
    <subcellularLocation>
        <location evidence="1">Cell membrane</location>
        <topology evidence="1">Multi-pass membrane protein</topology>
    </subcellularLocation>
</comment>
<feature type="transmembrane region" description="Helical" evidence="8">
    <location>
        <begin position="128"/>
        <end position="149"/>
    </location>
</feature>
<evidence type="ECO:0000256" key="3">
    <source>
        <dbReference type="ARBA" id="ARBA00022448"/>
    </source>
</evidence>
<feature type="transmembrane region" description="Helical" evidence="8">
    <location>
        <begin position="36"/>
        <end position="55"/>
    </location>
</feature>
<feature type="transmembrane region" description="Helical" evidence="8">
    <location>
        <begin position="286"/>
        <end position="307"/>
    </location>
</feature>
<feature type="transmembrane region" description="Helical" evidence="8">
    <location>
        <begin position="164"/>
        <end position="183"/>
    </location>
</feature>
<feature type="transmembrane region" description="Helical" evidence="8">
    <location>
        <begin position="67"/>
        <end position="88"/>
    </location>
</feature>
<feature type="transmembrane region" description="Helical" evidence="8">
    <location>
        <begin position="189"/>
        <end position="214"/>
    </location>
</feature>
<keyword evidence="3" id="KW-0813">Transport</keyword>
<dbReference type="InterPro" id="IPR038770">
    <property type="entry name" value="Na+/solute_symporter_sf"/>
</dbReference>
<evidence type="ECO:0000256" key="7">
    <source>
        <dbReference type="ARBA" id="ARBA00023136"/>
    </source>
</evidence>
<accession>A0ABS4G2L8</accession>
<feature type="transmembrane region" description="Helical" evidence="8">
    <location>
        <begin position="100"/>
        <end position="122"/>
    </location>
</feature>
<sequence length="308" mass="33671">MDISVILDTMLVLFGITGLGYGANKAGILDEISNGRISRLVLNVTTPLMIINAVFSESLTGDKSEIIIIFLLGIGMYAILPVFARIAVKLMRISPNDSGTYEMMLIFANTSFIGYPIMKSLFGDWAVFYSSILNMPFNFLVFTYGVYLISRNSKDTFKFGAREILNPGVVASLVALLIYFTGITLPDSIIRIMGIVGDTTVPLSMLTIGSSLALIPVKDLFREPRLYILSAIKLLIMPSVCYLLLSLVMKDQFLINMITINVGLPAGTMTVMISNQYNGNTRMASIGVFITTLASVATVPLIAYLFMA</sequence>
<evidence type="ECO:0000256" key="5">
    <source>
        <dbReference type="ARBA" id="ARBA00022692"/>
    </source>
</evidence>
<organism evidence="9 10">
    <name type="scientific">Youngiibacter multivorans</name>
    <dbReference type="NCBI Taxonomy" id="937251"/>
    <lineage>
        <taxon>Bacteria</taxon>
        <taxon>Bacillati</taxon>
        <taxon>Bacillota</taxon>
        <taxon>Clostridia</taxon>
        <taxon>Eubacteriales</taxon>
        <taxon>Clostridiaceae</taxon>
        <taxon>Youngiibacter</taxon>
    </lineage>
</organism>
<keyword evidence="10" id="KW-1185">Reference proteome</keyword>
<comment type="caution">
    <text evidence="9">The sequence shown here is derived from an EMBL/GenBank/DDBJ whole genome shotgun (WGS) entry which is preliminary data.</text>
</comment>
<feature type="transmembrane region" description="Helical" evidence="8">
    <location>
        <begin position="253"/>
        <end position="274"/>
    </location>
</feature>
<dbReference type="Pfam" id="PF03547">
    <property type="entry name" value="Mem_trans"/>
    <property type="match status" value="2"/>
</dbReference>
<dbReference type="PANTHER" id="PTHR36838:SF1">
    <property type="entry name" value="SLR1864 PROTEIN"/>
    <property type="match status" value="1"/>
</dbReference>
<dbReference type="RefSeq" id="WP_209459013.1">
    <property type="nucleotide sequence ID" value="NZ_JAGGKC010000008.1"/>
</dbReference>
<gene>
    <name evidence="9" type="ORF">J2Z34_001269</name>
</gene>
<keyword evidence="7 8" id="KW-0472">Membrane</keyword>
<proteinExistence type="inferred from homology"/>
<evidence type="ECO:0000256" key="1">
    <source>
        <dbReference type="ARBA" id="ARBA00004651"/>
    </source>
</evidence>
<dbReference type="PANTHER" id="PTHR36838">
    <property type="entry name" value="AUXIN EFFLUX CARRIER FAMILY PROTEIN"/>
    <property type="match status" value="1"/>
</dbReference>
<name>A0ABS4G2L8_9CLOT</name>
<evidence type="ECO:0000313" key="9">
    <source>
        <dbReference type="EMBL" id="MBP1918789.1"/>
    </source>
</evidence>